<protein>
    <submittedName>
        <fullName evidence="1">Uncharacterized protein</fullName>
    </submittedName>
</protein>
<dbReference type="VEuPathDB" id="FungiDB:RhiirFUN_007267"/>
<evidence type="ECO:0000313" key="1">
    <source>
        <dbReference type="EMBL" id="PKY58881.1"/>
    </source>
</evidence>
<keyword evidence="2" id="KW-1185">Reference proteome</keyword>
<accession>A0A2I1HJ18</accession>
<dbReference type="Proteomes" id="UP000234323">
    <property type="component" value="Unassembled WGS sequence"/>
</dbReference>
<name>A0A2I1HJ18_9GLOM</name>
<organism evidence="1 2">
    <name type="scientific">Rhizophagus irregularis</name>
    <dbReference type="NCBI Taxonomy" id="588596"/>
    <lineage>
        <taxon>Eukaryota</taxon>
        <taxon>Fungi</taxon>
        <taxon>Fungi incertae sedis</taxon>
        <taxon>Mucoromycota</taxon>
        <taxon>Glomeromycotina</taxon>
        <taxon>Glomeromycetes</taxon>
        <taxon>Glomerales</taxon>
        <taxon>Glomeraceae</taxon>
        <taxon>Rhizophagus</taxon>
    </lineage>
</organism>
<gene>
    <name evidence="1" type="ORF">RhiirA4_481164</name>
</gene>
<proteinExistence type="predicted"/>
<comment type="caution">
    <text evidence="1">The sequence shown here is derived from an EMBL/GenBank/DDBJ whole genome shotgun (WGS) entry which is preliminary data.</text>
</comment>
<dbReference type="AlphaFoldDB" id="A0A2I1HJ18"/>
<sequence length="120" mass="14194">MYAMYGNDFIHSSIHVTPYMHYTSVLNSNGVQGWDLFRSKYEFKSIINTERVYDKNDRFGKNRYEHFDGTITNQFANSQNAGYIYILMKWRPKNPIHPEAVYTSHSFSYKSLQDETDILS</sequence>
<dbReference type="EMBL" id="LLXI01003236">
    <property type="protein sequence ID" value="PKY58881.1"/>
    <property type="molecule type" value="Genomic_DNA"/>
</dbReference>
<reference evidence="1 2" key="1">
    <citation type="submission" date="2015-10" db="EMBL/GenBank/DDBJ databases">
        <title>Genome analyses suggest a sexual origin of heterokaryosis in a supposedly ancient asexual fungus.</title>
        <authorList>
            <person name="Ropars J."/>
            <person name="Sedzielewska K."/>
            <person name="Noel J."/>
            <person name="Charron P."/>
            <person name="Farinelli L."/>
            <person name="Marton T."/>
            <person name="Kruger M."/>
            <person name="Pelin A."/>
            <person name="Brachmann A."/>
            <person name="Corradi N."/>
        </authorList>
    </citation>
    <scope>NUCLEOTIDE SEQUENCE [LARGE SCALE GENOMIC DNA]</scope>
    <source>
        <strain evidence="1 2">A4</strain>
    </source>
</reference>
<evidence type="ECO:0000313" key="2">
    <source>
        <dbReference type="Proteomes" id="UP000234323"/>
    </source>
</evidence>